<feature type="region of interest" description="Disordered" evidence="1">
    <location>
        <begin position="67"/>
        <end position="102"/>
    </location>
</feature>
<proteinExistence type="predicted"/>
<dbReference type="EMBL" id="JBJKBG010000002">
    <property type="protein sequence ID" value="KAL3748046.1"/>
    <property type="molecule type" value="Genomic_DNA"/>
</dbReference>
<reference evidence="2 3" key="1">
    <citation type="submission" date="2024-11" db="EMBL/GenBank/DDBJ databases">
        <title>Chromosome-level genome assembly of Eucalyptus globulus Labill. provides insights into its genome evolution.</title>
        <authorList>
            <person name="Li X."/>
        </authorList>
    </citation>
    <scope>NUCLEOTIDE SEQUENCE [LARGE SCALE GENOMIC DNA]</scope>
    <source>
        <strain evidence="2">CL2024</strain>
        <tissue evidence="2">Fresh tender leaves</tissue>
    </source>
</reference>
<feature type="compositionally biased region" description="Polar residues" evidence="1">
    <location>
        <begin position="91"/>
        <end position="102"/>
    </location>
</feature>
<dbReference type="AlphaFoldDB" id="A0ABD3LDD7"/>
<sequence>MDRHQLGGFSSRKMRRMFLKRKKQEARSRKNMKSWNSHSVSPWWGYDGVNALRATPLDCLSVFCNGERDTGRGSLARNDDENDAAQRRRSLTGSVNQRAIHE</sequence>
<evidence type="ECO:0000256" key="1">
    <source>
        <dbReference type="SAM" id="MobiDB-lite"/>
    </source>
</evidence>
<comment type="caution">
    <text evidence="2">The sequence shown here is derived from an EMBL/GenBank/DDBJ whole genome shotgun (WGS) entry which is preliminary data.</text>
</comment>
<name>A0ABD3LDD7_EUCGL</name>
<organism evidence="2 3">
    <name type="scientific">Eucalyptus globulus</name>
    <name type="common">Tasmanian blue gum</name>
    <dbReference type="NCBI Taxonomy" id="34317"/>
    <lineage>
        <taxon>Eukaryota</taxon>
        <taxon>Viridiplantae</taxon>
        <taxon>Streptophyta</taxon>
        <taxon>Embryophyta</taxon>
        <taxon>Tracheophyta</taxon>
        <taxon>Spermatophyta</taxon>
        <taxon>Magnoliopsida</taxon>
        <taxon>eudicotyledons</taxon>
        <taxon>Gunneridae</taxon>
        <taxon>Pentapetalae</taxon>
        <taxon>rosids</taxon>
        <taxon>malvids</taxon>
        <taxon>Myrtales</taxon>
        <taxon>Myrtaceae</taxon>
        <taxon>Myrtoideae</taxon>
        <taxon>Eucalypteae</taxon>
        <taxon>Eucalyptus</taxon>
    </lineage>
</organism>
<gene>
    <name evidence="2" type="ORF">ACJRO7_009293</name>
</gene>
<protein>
    <submittedName>
        <fullName evidence="2">Uncharacterized protein</fullName>
    </submittedName>
</protein>
<accession>A0ABD3LDD7</accession>
<dbReference type="Proteomes" id="UP001634007">
    <property type="component" value="Unassembled WGS sequence"/>
</dbReference>
<evidence type="ECO:0000313" key="3">
    <source>
        <dbReference type="Proteomes" id="UP001634007"/>
    </source>
</evidence>
<evidence type="ECO:0000313" key="2">
    <source>
        <dbReference type="EMBL" id="KAL3748046.1"/>
    </source>
</evidence>
<keyword evidence="3" id="KW-1185">Reference proteome</keyword>